<name>A0A9N8VAL5_9GLOM</name>
<reference evidence="2" key="1">
    <citation type="submission" date="2021-06" db="EMBL/GenBank/DDBJ databases">
        <authorList>
            <person name="Kallberg Y."/>
            <person name="Tangrot J."/>
            <person name="Rosling A."/>
        </authorList>
    </citation>
    <scope>NUCLEOTIDE SEQUENCE</scope>
    <source>
        <strain evidence="2">CL551</strain>
    </source>
</reference>
<feature type="transmembrane region" description="Helical" evidence="1">
    <location>
        <begin position="15"/>
        <end position="37"/>
    </location>
</feature>
<proteinExistence type="predicted"/>
<dbReference type="OrthoDB" id="5976622at2759"/>
<dbReference type="Proteomes" id="UP000789342">
    <property type="component" value="Unassembled WGS sequence"/>
</dbReference>
<protein>
    <submittedName>
        <fullName evidence="2">10366_t:CDS:1</fullName>
    </submittedName>
</protein>
<keyword evidence="3" id="KW-1185">Reference proteome</keyword>
<comment type="caution">
    <text evidence="2">The sequence shown here is derived from an EMBL/GenBank/DDBJ whole genome shotgun (WGS) entry which is preliminary data.</text>
</comment>
<dbReference type="EMBL" id="CAJVPV010000126">
    <property type="protein sequence ID" value="CAG8443856.1"/>
    <property type="molecule type" value="Genomic_DNA"/>
</dbReference>
<evidence type="ECO:0000256" key="1">
    <source>
        <dbReference type="SAM" id="Phobius"/>
    </source>
</evidence>
<dbReference type="AlphaFoldDB" id="A0A9N8VAL5"/>
<sequence>MHRVTYLGLAAHGLAFFRLFVPAGTPLALVPLLLQIVSSRIFSSK</sequence>
<evidence type="ECO:0000313" key="2">
    <source>
        <dbReference type="EMBL" id="CAG8443856.1"/>
    </source>
</evidence>
<organism evidence="2 3">
    <name type="scientific">Acaulospora morrowiae</name>
    <dbReference type="NCBI Taxonomy" id="94023"/>
    <lineage>
        <taxon>Eukaryota</taxon>
        <taxon>Fungi</taxon>
        <taxon>Fungi incertae sedis</taxon>
        <taxon>Mucoromycota</taxon>
        <taxon>Glomeromycotina</taxon>
        <taxon>Glomeromycetes</taxon>
        <taxon>Diversisporales</taxon>
        <taxon>Acaulosporaceae</taxon>
        <taxon>Acaulospora</taxon>
    </lineage>
</organism>
<gene>
    <name evidence="2" type="ORF">AMORRO_LOCUS481</name>
</gene>
<keyword evidence="1" id="KW-1133">Transmembrane helix</keyword>
<accession>A0A9N8VAL5</accession>
<keyword evidence="1" id="KW-0812">Transmembrane</keyword>
<keyword evidence="1" id="KW-0472">Membrane</keyword>
<evidence type="ECO:0000313" key="3">
    <source>
        <dbReference type="Proteomes" id="UP000789342"/>
    </source>
</evidence>